<gene>
    <name evidence="1" type="ORF">GBAR_LOCUS19</name>
</gene>
<dbReference type="PANTHER" id="PTHR15002">
    <property type="entry name" value="RIBOSOMAL BIOGENESIS PROTEIN LAS1L"/>
    <property type="match status" value="1"/>
</dbReference>
<reference evidence="1" key="1">
    <citation type="submission" date="2023-03" db="EMBL/GenBank/DDBJ databases">
        <authorList>
            <person name="Steffen K."/>
            <person name="Cardenas P."/>
        </authorList>
    </citation>
    <scope>NUCLEOTIDE SEQUENCE</scope>
</reference>
<dbReference type="GO" id="GO:0004519">
    <property type="term" value="F:endonuclease activity"/>
    <property type="evidence" value="ECO:0007669"/>
    <property type="project" value="InterPro"/>
</dbReference>
<dbReference type="PANTHER" id="PTHR15002:SF0">
    <property type="entry name" value="RIBOSOMAL BIOGENESIS PROTEIN LAS1L"/>
    <property type="match status" value="1"/>
</dbReference>
<proteinExistence type="predicted"/>
<comment type="caution">
    <text evidence="1">The sequence shown here is derived from an EMBL/GenBank/DDBJ whole genome shotgun (WGS) entry which is preliminary data.</text>
</comment>
<evidence type="ECO:0000313" key="2">
    <source>
        <dbReference type="Proteomes" id="UP001174909"/>
    </source>
</evidence>
<dbReference type="AlphaFoldDB" id="A0AA35QRM8"/>
<organism evidence="1 2">
    <name type="scientific">Geodia barretti</name>
    <name type="common">Barrett's horny sponge</name>
    <dbReference type="NCBI Taxonomy" id="519541"/>
    <lineage>
        <taxon>Eukaryota</taxon>
        <taxon>Metazoa</taxon>
        <taxon>Porifera</taxon>
        <taxon>Demospongiae</taxon>
        <taxon>Heteroscleromorpha</taxon>
        <taxon>Tetractinellida</taxon>
        <taxon>Astrophorina</taxon>
        <taxon>Geodiidae</taxon>
        <taxon>Geodia</taxon>
    </lineage>
</organism>
<dbReference type="Proteomes" id="UP001174909">
    <property type="component" value="Unassembled WGS sequence"/>
</dbReference>
<dbReference type="GO" id="GO:0000460">
    <property type="term" value="P:maturation of 5.8S rRNA"/>
    <property type="evidence" value="ECO:0007669"/>
    <property type="project" value="TreeGrafter"/>
</dbReference>
<dbReference type="Pfam" id="PF04031">
    <property type="entry name" value="Las1"/>
    <property type="match status" value="1"/>
</dbReference>
<sequence>MSACPWSDSEEWEDVFEMLYSSEIDRKRNGLSRVAAWKARGSVPALLEVTADLVSCVVHEEECTQNLQFCGDVLRLMCAAAVTRFVNGVFDVHYVTSLPGFKDIKTVLGHFGVPSYIVSLRHECVHGILPSLESLKCATDFGLQWLRNNYWEPQILLNQQIRESSEVCGEWVQFDSNKTWRADGESEKRRKSANETKALLSACSVT</sequence>
<dbReference type="GO" id="GO:0030687">
    <property type="term" value="C:preribosome, large subunit precursor"/>
    <property type="evidence" value="ECO:0007669"/>
    <property type="project" value="TreeGrafter"/>
</dbReference>
<dbReference type="GO" id="GO:0090730">
    <property type="term" value="C:Las1 complex"/>
    <property type="evidence" value="ECO:0007669"/>
    <property type="project" value="InterPro"/>
</dbReference>
<accession>A0AA35QRM8</accession>
<name>A0AA35QRM8_GEOBA</name>
<protein>
    <submittedName>
        <fullName evidence="1">Ribosomal biogenesis protein LAS1L</fullName>
    </submittedName>
</protein>
<dbReference type="GO" id="GO:0000470">
    <property type="term" value="P:maturation of LSU-rRNA"/>
    <property type="evidence" value="ECO:0007669"/>
    <property type="project" value="TreeGrafter"/>
</dbReference>
<evidence type="ECO:0000313" key="1">
    <source>
        <dbReference type="EMBL" id="CAI7988597.1"/>
    </source>
</evidence>
<dbReference type="InterPro" id="IPR007174">
    <property type="entry name" value="Las1"/>
</dbReference>
<keyword evidence="2" id="KW-1185">Reference proteome</keyword>
<dbReference type="EMBL" id="CASHTH010000002">
    <property type="protein sequence ID" value="CAI7988597.1"/>
    <property type="molecule type" value="Genomic_DNA"/>
</dbReference>